<organism evidence="1 2">
    <name type="scientific">Legionella israelensis</name>
    <dbReference type="NCBI Taxonomy" id="454"/>
    <lineage>
        <taxon>Bacteria</taxon>
        <taxon>Pseudomonadati</taxon>
        <taxon>Pseudomonadota</taxon>
        <taxon>Gammaproteobacteria</taxon>
        <taxon>Legionellales</taxon>
        <taxon>Legionellaceae</taxon>
        <taxon>Legionella</taxon>
    </lineage>
</organism>
<dbReference type="STRING" id="454.Lisr_1659"/>
<reference evidence="1 2" key="1">
    <citation type="submission" date="2015-11" db="EMBL/GenBank/DDBJ databases">
        <title>Genomic analysis of 38 Legionella species identifies large and diverse effector repertoires.</title>
        <authorList>
            <person name="Burstein D."/>
            <person name="Amaro F."/>
            <person name="Zusman T."/>
            <person name="Lifshitz Z."/>
            <person name="Cohen O."/>
            <person name="Gilbert J.A."/>
            <person name="Pupko T."/>
            <person name="Shuman H.A."/>
            <person name="Segal G."/>
        </authorList>
    </citation>
    <scope>NUCLEOTIDE SEQUENCE [LARGE SCALE GENOMIC DNA]</scope>
    <source>
        <strain evidence="1 2">Bercovier 4</strain>
    </source>
</reference>
<evidence type="ECO:0000313" key="2">
    <source>
        <dbReference type="Proteomes" id="UP000054761"/>
    </source>
</evidence>
<proteinExistence type="predicted"/>
<gene>
    <name evidence="1" type="ORF">Lisr_1659</name>
</gene>
<accession>A0A0W0VKZ3</accession>
<dbReference type="RefSeq" id="WP_058502001.1">
    <property type="nucleotide sequence ID" value="NZ_CAAAJA010000019.1"/>
</dbReference>
<dbReference type="PATRIC" id="fig|454.4.peg.1803"/>
<keyword evidence="2" id="KW-1185">Reference proteome</keyword>
<comment type="caution">
    <text evidence="1">The sequence shown here is derived from an EMBL/GenBank/DDBJ whole genome shotgun (WGS) entry which is preliminary data.</text>
</comment>
<sequence>MGERKKYAVTFCAMDQEAGSNPLWHSLLLLSELDVNSRKMRVVDHFGYYGVPSTQRNSWISQFKIKLGLDIDFNGNHGILRSEELRFLDLGKGLHGVTFELSKEKFEALQKKCRDMINAQEKAIKEKIKPLHLSDKPSQKTRLYSYEHLSPHIYALEKAQAHDNQTEPRLKPFQVNFSFQLNPFMGLWGPSLKGSYTCKTQALNLLKGILTQQQIDRLSENGKHPNIPRYSGKMEKILLHSTGPLRKHTKRSGEMVCYRDWNDPDVELYWTIPPQEYEILSSETGSLFKLSEEYCDEAKAVASKLQCLEWLFINAQFPQSFQQYQRDLINYIHTCYESFSIIAPKKAKTKITGWKGYALSLLSLPRDEDEKDLLEKIKQGKNLLNSLYIAVVDNWEIDENCPFENERTQNNNVFDMSSSDEEEYYNPLEALAAYLGIEDKKKLCSIVGRSYLEPEEQKEKDDNLVPH</sequence>
<evidence type="ECO:0000313" key="1">
    <source>
        <dbReference type="EMBL" id="KTD20760.1"/>
    </source>
</evidence>
<dbReference type="OrthoDB" id="5653303at2"/>
<protein>
    <submittedName>
        <fullName evidence="1">Uncharacterized protein</fullName>
    </submittedName>
</protein>
<dbReference type="AlphaFoldDB" id="A0A0W0VKZ3"/>
<name>A0A0W0VKZ3_9GAMM</name>
<dbReference type="EMBL" id="LNYH01000096">
    <property type="protein sequence ID" value="KTD20760.1"/>
    <property type="molecule type" value="Genomic_DNA"/>
</dbReference>
<dbReference type="Proteomes" id="UP000054761">
    <property type="component" value="Unassembled WGS sequence"/>
</dbReference>